<evidence type="ECO:0000256" key="4">
    <source>
        <dbReference type="SAM" id="MobiDB-lite"/>
    </source>
</evidence>
<evidence type="ECO:0000259" key="6">
    <source>
        <dbReference type="PROSITE" id="PS51900"/>
    </source>
</evidence>
<dbReference type="InterPro" id="IPR044068">
    <property type="entry name" value="CB"/>
</dbReference>
<keyword evidence="2" id="KW-0233">DNA recombination</keyword>
<evidence type="ECO:0000256" key="2">
    <source>
        <dbReference type="ARBA" id="ARBA00023172"/>
    </source>
</evidence>
<evidence type="ECO:0000313" key="7">
    <source>
        <dbReference type="EMBL" id="SOY29272.1"/>
    </source>
</evidence>
<evidence type="ECO:0000259" key="5">
    <source>
        <dbReference type="PROSITE" id="PS51898"/>
    </source>
</evidence>
<dbReference type="SUPFAM" id="SSF56349">
    <property type="entry name" value="DNA breaking-rejoining enzymes"/>
    <property type="match status" value="1"/>
</dbReference>
<dbReference type="InterPro" id="IPR050090">
    <property type="entry name" value="Tyrosine_recombinase_XerCD"/>
</dbReference>
<dbReference type="Pfam" id="PF00589">
    <property type="entry name" value="Phage_integrase"/>
    <property type="match status" value="1"/>
</dbReference>
<dbReference type="Gene3D" id="1.10.150.130">
    <property type="match status" value="1"/>
</dbReference>
<dbReference type="InterPro" id="IPR013762">
    <property type="entry name" value="Integrase-like_cat_sf"/>
</dbReference>
<keyword evidence="1 3" id="KW-0238">DNA-binding</keyword>
<dbReference type="PANTHER" id="PTHR30349">
    <property type="entry name" value="PHAGE INTEGRASE-RELATED"/>
    <property type="match status" value="1"/>
</dbReference>
<organism evidence="7 8">
    <name type="scientific">Acetatifactor muris</name>
    <dbReference type="NCBI Taxonomy" id="879566"/>
    <lineage>
        <taxon>Bacteria</taxon>
        <taxon>Bacillati</taxon>
        <taxon>Bacillota</taxon>
        <taxon>Clostridia</taxon>
        <taxon>Lachnospirales</taxon>
        <taxon>Lachnospiraceae</taxon>
        <taxon>Acetatifactor</taxon>
    </lineage>
</organism>
<feature type="region of interest" description="Disordered" evidence="4">
    <location>
        <begin position="47"/>
        <end position="86"/>
    </location>
</feature>
<protein>
    <submittedName>
        <fullName evidence="7">Tyrosine recombinase XerD</fullName>
    </submittedName>
</protein>
<dbReference type="AlphaFoldDB" id="A0A2K4ZFQ0"/>
<feature type="compositionally biased region" description="Basic and acidic residues" evidence="4">
    <location>
        <begin position="51"/>
        <end position="64"/>
    </location>
</feature>
<dbReference type="PROSITE" id="PS51900">
    <property type="entry name" value="CB"/>
    <property type="match status" value="1"/>
</dbReference>
<sequence length="332" mass="38080">MTHQIFHEMIVSYRKQLLQEEYAESTVQKYLRDIRAFTAWAKSNQIQTEARPADRERGHDREMTEQAVGAEAEAGRTAESGSEAGQTVYAARSDSVTVDKEVISGWKAYLVKTGYAPVTINAMLSSMNGFVSYMGWEECSVKFLKIQRRTFRDQDRELSRAEYERLLLMAEKHGNIRLMLLLETICSTGIRVSEVKYITVEAIRRKRADISLKGKIRTILIPGKLCKKLRNYAKKRKITSGEIFVTRNGKSICRRQIWGEMKRLCAEANVNPTKVFPHNLRHLFARTFYKMCKDIVKLADVLGHSSIETTRIYLISTGETHARQMEKLGLVS</sequence>
<dbReference type="Gene3D" id="1.10.443.10">
    <property type="entry name" value="Intergrase catalytic core"/>
    <property type="match status" value="1"/>
</dbReference>
<reference evidence="7 8" key="1">
    <citation type="submission" date="2018-01" db="EMBL/GenBank/DDBJ databases">
        <authorList>
            <person name="Gaut B.S."/>
            <person name="Morton B.R."/>
            <person name="Clegg M.T."/>
            <person name="Duvall M.R."/>
        </authorList>
    </citation>
    <scope>NUCLEOTIDE SEQUENCE [LARGE SCALE GENOMIC DNA]</scope>
    <source>
        <strain evidence="7">GP69</strain>
    </source>
</reference>
<gene>
    <name evidence="7" type="primary">xerD_4</name>
    <name evidence="7" type="ORF">AMURIS_01987</name>
</gene>
<dbReference type="GO" id="GO:0003677">
    <property type="term" value="F:DNA binding"/>
    <property type="evidence" value="ECO:0007669"/>
    <property type="project" value="UniProtKB-UniRule"/>
</dbReference>
<keyword evidence="8" id="KW-1185">Reference proteome</keyword>
<evidence type="ECO:0000313" key="8">
    <source>
        <dbReference type="Proteomes" id="UP000236311"/>
    </source>
</evidence>
<dbReference type="GO" id="GO:0006310">
    <property type="term" value="P:DNA recombination"/>
    <property type="evidence" value="ECO:0007669"/>
    <property type="project" value="UniProtKB-KW"/>
</dbReference>
<dbReference type="GO" id="GO:0015074">
    <property type="term" value="P:DNA integration"/>
    <property type="evidence" value="ECO:0007669"/>
    <property type="project" value="InterPro"/>
</dbReference>
<dbReference type="RefSeq" id="WP_242982387.1">
    <property type="nucleotide sequence ID" value="NZ_JANJZD010000009.1"/>
</dbReference>
<dbReference type="Proteomes" id="UP000236311">
    <property type="component" value="Unassembled WGS sequence"/>
</dbReference>
<feature type="domain" description="Core-binding (CB)" evidence="6">
    <location>
        <begin position="4"/>
        <end position="135"/>
    </location>
</feature>
<dbReference type="EMBL" id="OFSM01000009">
    <property type="protein sequence ID" value="SOY29272.1"/>
    <property type="molecule type" value="Genomic_DNA"/>
</dbReference>
<accession>A0A2K4ZFQ0</accession>
<dbReference type="InterPro" id="IPR010998">
    <property type="entry name" value="Integrase_recombinase_N"/>
</dbReference>
<feature type="domain" description="Tyr recombinase" evidence="5">
    <location>
        <begin position="153"/>
        <end position="327"/>
    </location>
</feature>
<evidence type="ECO:0000256" key="3">
    <source>
        <dbReference type="PROSITE-ProRule" id="PRU01248"/>
    </source>
</evidence>
<evidence type="ECO:0000256" key="1">
    <source>
        <dbReference type="ARBA" id="ARBA00023125"/>
    </source>
</evidence>
<proteinExistence type="predicted"/>
<dbReference type="PROSITE" id="PS51898">
    <property type="entry name" value="TYR_RECOMBINASE"/>
    <property type="match status" value="1"/>
</dbReference>
<dbReference type="InterPro" id="IPR002104">
    <property type="entry name" value="Integrase_catalytic"/>
</dbReference>
<dbReference type="InterPro" id="IPR011010">
    <property type="entry name" value="DNA_brk_join_enz"/>
</dbReference>
<name>A0A2K4ZFQ0_9FIRM</name>
<dbReference type="PANTHER" id="PTHR30349:SF89">
    <property type="entry name" value="INTEGRASE_RECOMBINASE"/>
    <property type="match status" value="1"/>
</dbReference>